<accession>A0ABM8ENA4</accession>
<name>A0ABM8ENA4_9BACT</name>
<dbReference type="InterPro" id="IPR013783">
    <property type="entry name" value="Ig-like_fold"/>
</dbReference>
<protein>
    <recommendedName>
        <fullName evidence="3">Bacterial repeat domain-containing protein</fullName>
    </recommendedName>
</protein>
<evidence type="ECO:0008006" key="3">
    <source>
        <dbReference type="Google" id="ProtNLM"/>
    </source>
</evidence>
<sequence length="667" mass="67375">MGAASDVRGWQGCRAMTLLVSLFLVLGGVSAVSAVPAAPFPIATGGASMNFAFDGTNYLVGVENHQTSPTTIGAQLLDAAGAKVGGLISPSSNTGISTNVAFDGTNYLLIWEYDPGGTGAGRFQIYGQFISPAGTLVGSSFAISTAGIWFDGVKTMAFGGGKYLVTYTRLINPDLGADSTNRYIAGRIVSPDGSLGSEFRISSGYGDASDVAFDGTNFFAVWTEDQYDYEIRGRFVSPAGVAGTELSVNASTAPSDNPKSVTFDGTNYLVIWNDEVGGAGTYTWDVFGQRVSTAGTLVGGVITVTNEAGPQMGTTVAFDGTNYLATWVDMTNQTDWNLYGQYIGASGALVGSKFAIDTDTGNQMGGAGFVNGSYLALINNGVVMGANGISTVEGVYGLFLTPVALPGAPTIASLSPSSGATGSAVMISGTNFVGGGTTVSFNGTLSTDVTVTDSGHLTAYVPAGATTGPVKLVTAGGTATSSTFTILAPTATLTVNLSGTGSGTVTATSGLTLSCASPATSCTASATSGTTVTLAETASLGSTFGGWSGACSGSPCSFALDGDQSVTATFTLQQNLRKGAGPTYSYYGTLKSAFADAVSGDVILARMMLLPDPANNATFDQTGVTVVLQGGYTDDAFSSRSATDLTSVTAPLTVGNGTLILDQIAVQ</sequence>
<proteinExistence type="predicted"/>
<dbReference type="SUPFAM" id="SSF81296">
    <property type="entry name" value="E set domains"/>
    <property type="match status" value="1"/>
</dbReference>
<keyword evidence="2" id="KW-1185">Reference proteome</keyword>
<organism evidence="1 2">
    <name type="scientific">Geotalea uraniireducens</name>
    <dbReference type="NCBI Taxonomy" id="351604"/>
    <lineage>
        <taxon>Bacteria</taxon>
        <taxon>Pseudomonadati</taxon>
        <taxon>Thermodesulfobacteriota</taxon>
        <taxon>Desulfuromonadia</taxon>
        <taxon>Geobacterales</taxon>
        <taxon>Geobacteraceae</taxon>
        <taxon>Geotalea</taxon>
    </lineage>
</organism>
<evidence type="ECO:0000313" key="1">
    <source>
        <dbReference type="EMBL" id="BDV43931.1"/>
    </source>
</evidence>
<gene>
    <name evidence="1" type="ORF">GURASL_28540</name>
</gene>
<dbReference type="CDD" id="cd00102">
    <property type="entry name" value="IPT"/>
    <property type="match status" value="1"/>
</dbReference>
<dbReference type="InterPro" id="IPR014756">
    <property type="entry name" value="Ig_E-set"/>
</dbReference>
<evidence type="ECO:0000313" key="2">
    <source>
        <dbReference type="Proteomes" id="UP001317705"/>
    </source>
</evidence>
<dbReference type="RefSeq" id="WP_282000048.1">
    <property type="nucleotide sequence ID" value="NZ_AP027151.1"/>
</dbReference>
<reference evidence="1 2" key="1">
    <citation type="submission" date="2022-12" db="EMBL/GenBank/DDBJ databases">
        <title>Polyphasic characterization of Geotalea uranireducens NIT-SL11 newly isolated from a complex of sewage sludge and microbially reduced graphene oxide.</title>
        <authorList>
            <person name="Xie L."/>
            <person name="Yoshida N."/>
            <person name="Meng L."/>
        </authorList>
    </citation>
    <scope>NUCLEOTIDE SEQUENCE [LARGE SCALE GENOMIC DNA]</scope>
    <source>
        <strain evidence="1 2">NIT-SL11</strain>
    </source>
</reference>
<dbReference type="EMBL" id="AP027151">
    <property type="protein sequence ID" value="BDV43931.1"/>
    <property type="molecule type" value="Genomic_DNA"/>
</dbReference>
<dbReference type="Proteomes" id="UP001317705">
    <property type="component" value="Chromosome"/>
</dbReference>
<dbReference type="Gene3D" id="2.60.40.10">
    <property type="entry name" value="Immunoglobulins"/>
    <property type="match status" value="1"/>
</dbReference>